<dbReference type="PANTHER" id="PTHR38599:SF1">
    <property type="entry name" value="CUPIN DOMAIN PROTEIN (AFU_ORTHOLOGUE AFUA_3G13620)"/>
    <property type="match status" value="1"/>
</dbReference>
<gene>
    <name evidence="3" type="ORF">RD110_00160</name>
</gene>
<sequence>MKIRTSFAPVLFSALLTLAGVAAAHGAGEETVTPLQHELLRELPGKQAVMAVVAYQPGQASTPHQHGGTVMAYVLEGSVVSQVGDQPATTFHAGQSWVETPHAPHRVSRNASQTRPARLLVWLLMDEGGQVKQPLAE</sequence>
<dbReference type="InterPro" id="IPR011051">
    <property type="entry name" value="RmlC_Cupin_sf"/>
</dbReference>
<dbReference type="KEGG" id="rhy:RD110_00160"/>
<evidence type="ECO:0000256" key="1">
    <source>
        <dbReference type="SAM" id="SignalP"/>
    </source>
</evidence>
<organism evidence="3 4">
    <name type="scientific">Rhodoferax koreensis</name>
    <dbReference type="NCBI Taxonomy" id="1842727"/>
    <lineage>
        <taxon>Bacteria</taxon>
        <taxon>Pseudomonadati</taxon>
        <taxon>Pseudomonadota</taxon>
        <taxon>Betaproteobacteria</taxon>
        <taxon>Burkholderiales</taxon>
        <taxon>Comamonadaceae</taxon>
        <taxon>Rhodoferax</taxon>
    </lineage>
</organism>
<dbReference type="CDD" id="cd02234">
    <property type="entry name" value="cupin_BLR7677-like"/>
    <property type="match status" value="1"/>
</dbReference>
<dbReference type="InterPro" id="IPR014710">
    <property type="entry name" value="RmlC-like_jellyroll"/>
</dbReference>
<accession>A0A1P8JQ10</accession>
<dbReference type="EMBL" id="CP019236">
    <property type="protein sequence ID" value="APW35823.1"/>
    <property type="molecule type" value="Genomic_DNA"/>
</dbReference>
<evidence type="ECO:0000313" key="3">
    <source>
        <dbReference type="EMBL" id="APW35823.1"/>
    </source>
</evidence>
<dbReference type="AlphaFoldDB" id="A0A1P8JQ10"/>
<proteinExistence type="predicted"/>
<keyword evidence="1" id="KW-0732">Signal</keyword>
<evidence type="ECO:0000259" key="2">
    <source>
        <dbReference type="Pfam" id="PF07883"/>
    </source>
</evidence>
<dbReference type="Proteomes" id="UP000186609">
    <property type="component" value="Chromosome"/>
</dbReference>
<feature type="signal peptide" evidence="1">
    <location>
        <begin position="1"/>
        <end position="24"/>
    </location>
</feature>
<dbReference type="InterPro" id="IPR013096">
    <property type="entry name" value="Cupin_2"/>
</dbReference>
<dbReference type="PANTHER" id="PTHR38599">
    <property type="entry name" value="CUPIN DOMAIN PROTEIN (AFU_ORTHOLOGUE AFUA_3G13620)"/>
    <property type="match status" value="1"/>
</dbReference>
<evidence type="ECO:0000313" key="4">
    <source>
        <dbReference type="Proteomes" id="UP000186609"/>
    </source>
</evidence>
<dbReference type="STRING" id="1842727.RD110_00160"/>
<reference evidence="3 4" key="1">
    <citation type="submission" date="2017-01" db="EMBL/GenBank/DDBJ databases">
        <authorList>
            <person name="Mah S.A."/>
            <person name="Swanson W.J."/>
            <person name="Moy G.W."/>
            <person name="Vacquier V.D."/>
        </authorList>
    </citation>
    <scope>NUCLEOTIDE SEQUENCE [LARGE SCALE GENOMIC DNA]</scope>
    <source>
        <strain evidence="3 4">DCY110</strain>
    </source>
</reference>
<dbReference type="SUPFAM" id="SSF51182">
    <property type="entry name" value="RmlC-like cupins"/>
    <property type="match status" value="1"/>
</dbReference>
<dbReference type="RefSeq" id="WP_076195568.1">
    <property type="nucleotide sequence ID" value="NZ_CP019236.1"/>
</dbReference>
<feature type="domain" description="Cupin type-2" evidence="2">
    <location>
        <begin position="52"/>
        <end position="122"/>
    </location>
</feature>
<name>A0A1P8JQ10_9BURK</name>
<protein>
    <recommendedName>
        <fullName evidence="2">Cupin type-2 domain-containing protein</fullName>
    </recommendedName>
</protein>
<feature type="chain" id="PRO_5012342817" description="Cupin type-2 domain-containing protein" evidence="1">
    <location>
        <begin position="25"/>
        <end position="137"/>
    </location>
</feature>
<dbReference type="Pfam" id="PF07883">
    <property type="entry name" value="Cupin_2"/>
    <property type="match status" value="1"/>
</dbReference>
<dbReference type="Gene3D" id="2.60.120.10">
    <property type="entry name" value="Jelly Rolls"/>
    <property type="match status" value="1"/>
</dbReference>
<keyword evidence="4" id="KW-1185">Reference proteome</keyword>
<dbReference type="OrthoDB" id="195923at2"/>